<keyword evidence="2" id="KW-1185">Reference proteome</keyword>
<sequence length="330" mass="37020">MIDSILVSEYRGNILENVHHGVVCGIDENKKVVFQKGDIQHPAFYRSAMKPLQAIPVFKTDVAQKYGLTSEESALFIASHRGESYHRRALQSLLDKLKLSESSLICHESYPLNDQPKADCLWNHYPKRKLFHNCAGKHLGFLACAKENGWDVGTYYDTDHPLQQEILETVSNLSETPKQEVGIGSDGCGAPIFAVPLYNMALSYLKFVCPEMIENEDVRQAVVKIGRVMNANPKIIASHQFVCTELLQDPNIIAKGGAQGVYCFSLRKEKMSFALKVLSGSELVWPVLIADILEKIGYENKETIERLYELRSHDINNDNGKVIGHTTLTL</sequence>
<dbReference type="RefSeq" id="WP_132745515.1">
    <property type="nucleotide sequence ID" value="NZ_SLXK01000009.1"/>
</dbReference>
<dbReference type="PANTHER" id="PTHR42110">
    <property type="entry name" value="L-ASPARAGINASE, PUTATIVE (AFU_ORTHOLOGUE AFUA_3G11890)-RELATED"/>
    <property type="match status" value="1"/>
</dbReference>
<reference evidence="1 2" key="1">
    <citation type="submission" date="2019-03" db="EMBL/GenBank/DDBJ databases">
        <title>Genomic Encyclopedia of Type Strains, Phase IV (KMG-IV): sequencing the most valuable type-strain genomes for metagenomic binning, comparative biology and taxonomic classification.</title>
        <authorList>
            <person name="Goeker M."/>
        </authorList>
    </citation>
    <scope>NUCLEOTIDE SEQUENCE [LARGE SCALE GENOMIC DNA]</scope>
    <source>
        <strain evidence="1 2">DSM 19377</strain>
    </source>
</reference>
<dbReference type="InterPro" id="IPR010349">
    <property type="entry name" value="Asparaginase_II"/>
</dbReference>
<organism evidence="1 2">
    <name type="scientific">Scopulibacillus darangshiensis</name>
    <dbReference type="NCBI Taxonomy" id="442528"/>
    <lineage>
        <taxon>Bacteria</taxon>
        <taxon>Bacillati</taxon>
        <taxon>Bacillota</taxon>
        <taxon>Bacilli</taxon>
        <taxon>Bacillales</taxon>
        <taxon>Sporolactobacillaceae</taxon>
        <taxon>Scopulibacillus</taxon>
    </lineage>
</organism>
<comment type="caution">
    <text evidence="1">The sequence shown here is derived from an EMBL/GenBank/DDBJ whole genome shotgun (WGS) entry which is preliminary data.</text>
</comment>
<dbReference type="AlphaFoldDB" id="A0A4R2P6D8"/>
<name>A0A4R2P6D8_9BACL</name>
<evidence type="ECO:0000313" key="1">
    <source>
        <dbReference type="EMBL" id="TCP29551.1"/>
    </source>
</evidence>
<dbReference type="OrthoDB" id="9770793at2"/>
<gene>
    <name evidence="1" type="ORF">EV207_1094</name>
</gene>
<accession>A0A4R2P6D8</accession>
<dbReference type="PANTHER" id="PTHR42110:SF1">
    <property type="entry name" value="L-ASPARAGINASE, PUTATIVE (AFU_ORTHOLOGUE AFUA_3G11890)-RELATED"/>
    <property type="match status" value="1"/>
</dbReference>
<protein>
    <submittedName>
        <fullName evidence="1">Asparaginase</fullName>
    </submittedName>
</protein>
<dbReference type="Proteomes" id="UP000295416">
    <property type="component" value="Unassembled WGS sequence"/>
</dbReference>
<dbReference type="EMBL" id="SLXK01000009">
    <property type="protein sequence ID" value="TCP29551.1"/>
    <property type="molecule type" value="Genomic_DNA"/>
</dbReference>
<proteinExistence type="predicted"/>
<evidence type="ECO:0000313" key="2">
    <source>
        <dbReference type="Proteomes" id="UP000295416"/>
    </source>
</evidence>
<dbReference type="Pfam" id="PF06089">
    <property type="entry name" value="Asparaginase_II"/>
    <property type="match status" value="1"/>
</dbReference>